<dbReference type="Proteomes" id="UP000245626">
    <property type="component" value="Unassembled WGS sequence"/>
</dbReference>
<reference evidence="1 2" key="1">
    <citation type="journal article" date="2018" name="Mol. Biol. Evol.">
        <title>Broad Genomic Sampling Reveals a Smut Pathogenic Ancestry of the Fungal Clade Ustilaginomycotina.</title>
        <authorList>
            <person name="Kijpornyongpan T."/>
            <person name="Mondo S.J."/>
            <person name="Barry K."/>
            <person name="Sandor L."/>
            <person name="Lee J."/>
            <person name="Lipzen A."/>
            <person name="Pangilinan J."/>
            <person name="LaButti K."/>
            <person name="Hainaut M."/>
            <person name="Henrissat B."/>
            <person name="Grigoriev I.V."/>
            <person name="Spatafora J.W."/>
            <person name="Aime M.C."/>
        </authorList>
    </citation>
    <scope>NUCLEOTIDE SEQUENCE [LARGE SCALE GENOMIC DNA]</scope>
    <source>
        <strain evidence="1 2">SA 807</strain>
    </source>
</reference>
<evidence type="ECO:0000313" key="2">
    <source>
        <dbReference type="Proteomes" id="UP000245626"/>
    </source>
</evidence>
<proteinExistence type="predicted"/>
<protein>
    <submittedName>
        <fullName evidence="1">Uncharacterized protein</fullName>
    </submittedName>
</protein>
<accession>A0ACD0P5V6</accession>
<evidence type="ECO:0000313" key="1">
    <source>
        <dbReference type="EMBL" id="PWN53485.1"/>
    </source>
</evidence>
<gene>
    <name evidence="1" type="ORF">IE53DRAFT_377289</name>
</gene>
<name>A0ACD0P5V6_9BASI</name>
<sequence length="662" mass="74454">MAKDKMGDAKAAAKKAWSTRRDRNDQNFPHYFWYFVACAIATFALLRLARLCLVMVRSTRPVRTSRDVEDGPKSARRQASLVERAFRATCAAMNKYTSIVTVPILGYSVGELVVVSSYILTVFVFSFYDTPNSPMGIKAGVGWSNRMGMMSFASLPFVIALAGKNNVVSFLTGVSYERLQFLHKVSARMMLLLSLLHMVGRTIQMKPDVYHRRYVHYGLAALSAGFVIFVVSNRFVMSRRYELFFAIHILMSLVYVVGSWKHYPAEKNYVWPALLLWGLDRFVRLLRVLIFNGLWRFGKYGAEGGSKEFNISIVGQDTLRLEVVKPDFPEWTPGSHAFISIPGSHWLPQGHPFTIASIPPSSYSMPTSQEGRSSPTSDDEGKQARDSMTTNSASTPGCEKGSSSDVLGGSSEDLKESREKSDMVASASSREDWQPPAKKLVFLIKVREGWTKSLRDLVDRSETKAIRNLDRRLRGVLVDGPYSAPDPLDKRYDKIVFISGGSGISWTLPQFLHLLVKSERQGRASVRASKIVLIWIVREFDYIEGIRPELIEAHERMRSCPRMKETFEIKIYVTRSPSLGDKERNLDASVQITNGRPKISEMLEEQLVGERGRKFIGASGPNPLLNEIKSESRKLIRPLSILSGKASEDDGDLIVKTEVFGW</sequence>
<organism evidence="1 2">
    <name type="scientific">Violaceomyces palustris</name>
    <dbReference type="NCBI Taxonomy" id="1673888"/>
    <lineage>
        <taxon>Eukaryota</taxon>
        <taxon>Fungi</taxon>
        <taxon>Dikarya</taxon>
        <taxon>Basidiomycota</taxon>
        <taxon>Ustilaginomycotina</taxon>
        <taxon>Ustilaginomycetes</taxon>
        <taxon>Violaceomycetales</taxon>
        <taxon>Violaceomycetaceae</taxon>
        <taxon>Violaceomyces</taxon>
    </lineage>
</organism>
<dbReference type="EMBL" id="KZ819723">
    <property type="protein sequence ID" value="PWN53485.1"/>
    <property type="molecule type" value="Genomic_DNA"/>
</dbReference>
<keyword evidence="2" id="KW-1185">Reference proteome</keyword>